<comment type="caution">
    <text evidence="1">The sequence shown here is derived from an EMBL/GenBank/DDBJ whole genome shotgun (WGS) entry which is preliminary data.</text>
</comment>
<dbReference type="EMBL" id="JANAVB010033308">
    <property type="protein sequence ID" value="KAJ6808528.1"/>
    <property type="molecule type" value="Genomic_DNA"/>
</dbReference>
<keyword evidence="2" id="KW-1185">Reference proteome</keyword>
<protein>
    <submittedName>
        <fullName evidence="1">Uncharacterized protein</fullName>
    </submittedName>
</protein>
<gene>
    <name evidence="1" type="ORF">M6B38_166965</name>
</gene>
<accession>A0AAX6EX82</accession>
<name>A0AAX6EX82_IRIPA</name>
<evidence type="ECO:0000313" key="2">
    <source>
        <dbReference type="Proteomes" id="UP001140949"/>
    </source>
</evidence>
<reference evidence="1" key="2">
    <citation type="submission" date="2023-04" db="EMBL/GenBank/DDBJ databases">
        <authorList>
            <person name="Bruccoleri R.E."/>
            <person name="Oakeley E.J."/>
            <person name="Faust A.-M."/>
            <person name="Dessus-Babus S."/>
            <person name="Altorfer M."/>
            <person name="Burckhardt D."/>
            <person name="Oertli M."/>
            <person name="Naumann U."/>
            <person name="Petersen F."/>
            <person name="Wong J."/>
        </authorList>
    </citation>
    <scope>NUCLEOTIDE SEQUENCE</scope>
    <source>
        <strain evidence="1">GSM-AAB239-AS_SAM_17_03QT</strain>
        <tissue evidence="1">Leaf</tissue>
    </source>
</reference>
<dbReference type="Proteomes" id="UP001140949">
    <property type="component" value="Unassembled WGS sequence"/>
</dbReference>
<proteinExistence type="predicted"/>
<dbReference type="AlphaFoldDB" id="A0AAX6EX82"/>
<sequence length="53" mass="6346">MLRHGEELTAYFQLSLCDHPFIQDLNQSLYWSKSLMVYLIYFVKLGNIVKYCI</sequence>
<reference evidence="1" key="1">
    <citation type="journal article" date="2023" name="GigaByte">
        <title>Genome assembly of the bearded iris, Iris pallida Lam.</title>
        <authorList>
            <person name="Bruccoleri R.E."/>
            <person name="Oakeley E.J."/>
            <person name="Faust A.M.E."/>
            <person name="Altorfer M."/>
            <person name="Dessus-Babus S."/>
            <person name="Burckhardt D."/>
            <person name="Oertli M."/>
            <person name="Naumann U."/>
            <person name="Petersen F."/>
            <person name="Wong J."/>
        </authorList>
    </citation>
    <scope>NUCLEOTIDE SEQUENCE</scope>
    <source>
        <strain evidence="1">GSM-AAB239-AS_SAM_17_03QT</strain>
    </source>
</reference>
<organism evidence="1 2">
    <name type="scientific">Iris pallida</name>
    <name type="common">Sweet iris</name>
    <dbReference type="NCBI Taxonomy" id="29817"/>
    <lineage>
        <taxon>Eukaryota</taxon>
        <taxon>Viridiplantae</taxon>
        <taxon>Streptophyta</taxon>
        <taxon>Embryophyta</taxon>
        <taxon>Tracheophyta</taxon>
        <taxon>Spermatophyta</taxon>
        <taxon>Magnoliopsida</taxon>
        <taxon>Liliopsida</taxon>
        <taxon>Asparagales</taxon>
        <taxon>Iridaceae</taxon>
        <taxon>Iridoideae</taxon>
        <taxon>Irideae</taxon>
        <taxon>Iris</taxon>
    </lineage>
</organism>
<evidence type="ECO:0000313" key="1">
    <source>
        <dbReference type="EMBL" id="KAJ6808528.1"/>
    </source>
</evidence>